<dbReference type="CDD" id="cd14667">
    <property type="entry name" value="3D_containing_proteins"/>
    <property type="match status" value="1"/>
</dbReference>
<evidence type="ECO:0000313" key="5">
    <source>
        <dbReference type="Proteomes" id="UP001222800"/>
    </source>
</evidence>
<organism evidence="4 5">
    <name type="scientific">Tepidibacter hydrothermalis</name>
    <dbReference type="NCBI Taxonomy" id="3036126"/>
    <lineage>
        <taxon>Bacteria</taxon>
        <taxon>Bacillati</taxon>
        <taxon>Bacillota</taxon>
        <taxon>Clostridia</taxon>
        <taxon>Peptostreptococcales</taxon>
        <taxon>Peptostreptococcaceae</taxon>
        <taxon>Tepidibacter</taxon>
    </lineage>
</organism>
<feature type="domain" description="G5" evidence="3">
    <location>
        <begin position="158"/>
        <end position="238"/>
    </location>
</feature>
<keyword evidence="1" id="KW-0732">Signal</keyword>
<dbReference type="Pfam" id="PF07501">
    <property type="entry name" value="G5"/>
    <property type="match status" value="1"/>
</dbReference>
<keyword evidence="2" id="KW-0812">Transmembrane</keyword>
<dbReference type="InterPro" id="IPR011098">
    <property type="entry name" value="G5_dom"/>
</dbReference>
<dbReference type="PROSITE" id="PS51109">
    <property type="entry name" value="G5"/>
    <property type="match status" value="1"/>
</dbReference>
<dbReference type="InterPro" id="IPR059180">
    <property type="entry name" value="3D_YorM"/>
</dbReference>
<dbReference type="InterPro" id="IPR007137">
    <property type="entry name" value="DUF348"/>
</dbReference>
<proteinExistence type="predicted"/>
<dbReference type="InterPro" id="IPR051933">
    <property type="entry name" value="Resuscitation_pf_RpfB"/>
</dbReference>
<reference evidence="4 5" key="1">
    <citation type="submission" date="2023-03" db="EMBL/GenBank/DDBJ databases">
        <title>Complete genome sequence of Tepidibacter sp. SWIR-1, isolated from a deep-sea hydrothermal vent.</title>
        <authorList>
            <person name="Li X."/>
        </authorList>
    </citation>
    <scope>NUCLEOTIDE SEQUENCE [LARGE SCALE GENOMIC DNA]</scope>
    <source>
        <strain evidence="4 5">SWIR-1</strain>
    </source>
</reference>
<gene>
    <name evidence="4" type="ORF">P4S50_19800</name>
</gene>
<dbReference type="SUPFAM" id="SSF50685">
    <property type="entry name" value="Barwin-like endoglucanases"/>
    <property type="match status" value="1"/>
</dbReference>
<sequence length="351" mass="39320">MRLKLMKILENERISKIKEALKIKKVYTTVIAIALVITCTSIYFALENDVTITVDNKNQKLHTFSNTVQELLKEQNIELGKNDKVLPDLNSKLKDNMKIEVKRAYEVNLVLNGEKRKIITTQDTVEGILKENKITVSEMDKVTPKLDQKLAENKEIKIVRIEEKIVVQTEDVGYEVETVYDNNLEVGKVEKVQNGSYGKKEATYKVRYSDGKEESRTLVSQNTIQNPTNEIVKKGTKDFIVTSRGETKTFKKSLTASVSAYTAGFESTGKRPGDKGYGKTRMGTTVRPGVIAVDPKVIPLGSKVYIPHLGMTCVAEDTGGAIKGNKIDVYMSSLSKANRFGRKNLKVYVLD</sequence>
<protein>
    <submittedName>
        <fullName evidence="4">Ubiquitin-like domain-containing protein</fullName>
    </submittedName>
</protein>
<keyword evidence="2" id="KW-1133">Transmembrane helix</keyword>
<evidence type="ECO:0000259" key="3">
    <source>
        <dbReference type="PROSITE" id="PS51109"/>
    </source>
</evidence>
<keyword evidence="2" id="KW-0472">Membrane</keyword>
<dbReference type="PANTHER" id="PTHR39160">
    <property type="entry name" value="CELL WALL-BINDING PROTEIN YOCH"/>
    <property type="match status" value="1"/>
</dbReference>
<dbReference type="Pfam" id="PF06725">
    <property type="entry name" value="3D"/>
    <property type="match status" value="1"/>
</dbReference>
<dbReference type="Proteomes" id="UP001222800">
    <property type="component" value="Chromosome"/>
</dbReference>
<feature type="transmembrane region" description="Helical" evidence="2">
    <location>
        <begin position="26"/>
        <end position="46"/>
    </location>
</feature>
<dbReference type="InterPro" id="IPR010611">
    <property type="entry name" value="3D_dom"/>
</dbReference>
<evidence type="ECO:0000256" key="1">
    <source>
        <dbReference type="ARBA" id="ARBA00022729"/>
    </source>
</evidence>
<evidence type="ECO:0000313" key="4">
    <source>
        <dbReference type="EMBL" id="WFD10475.1"/>
    </source>
</evidence>
<keyword evidence="5" id="KW-1185">Reference proteome</keyword>
<dbReference type="Gene3D" id="2.40.40.10">
    <property type="entry name" value="RlpA-like domain"/>
    <property type="match status" value="1"/>
</dbReference>
<dbReference type="Gene3D" id="2.20.230.10">
    <property type="entry name" value="Resuscitation-promoting factor rpfb"/>
    <property type="match status" value="1"/>
</dbReference>
<dbReference type="EMBL" id="CP120733">
    <property type="protein sequence ID" value="WFD10475.1"/>
    <property type="molecule type" value="Genomic_DNA"/>
</dbReference>
<dbReference type="InterPro" id="IPR036908">
    <property type="entry name" value="RlpA-like_sf"/>
</dbReference>
<dbReference type="Pfam" id="PF03990">
    <property type="entry name" value="DUF348"/>
    <property type="match status" value="2"/>
</dbReference>
<accession>A0ABY8EBZ5</accession>
<dbReference type="RefSeq" id="WP_277732442.1">
    <property type="nucleotide sequence ID" value="NZ_CP120733.1"/>
</dbReference>
<evidence type="ECO:0000256" key="2">
    <source>
        <dbReference type="SAM" id="Phobius"/>
    </source>
</evidence>
<dbReference type="PANTHER" id="PTHR39160:SF4">
    <property type="entry name" value="RESUSCITATION-PROMOTING FACTOR RPFB"/>
    <property type="match status" value="1"/>
</dbReference>
<name>A0ABY8EBZ5_9FIRM</name>
<dbReference type="SMART" id="SM01208">
    <property type="entry name" value="G5"/>
    <property type="match status" value="1"/>
</dbReference>